<dbReference type="GO" id="GO:0022625">
    <property type="term" value="C:cytosolic large ribosomal subunit"/>
    <property type="evidence" value="ECO:0007669"/>
    <property type="project" value="TreeGrafter"/>
</dbReference>
<evidence type="ECO:0000256" key="1">
    <source>
        <dbReference type="ARBA" id="ARBA00006227"/>
    </source>
</evidence>
<dbReference type="PANTHER" id="PTHR11545:SF3">
    <property type="entry name" value="LARGE RIBOSOMAL SUBUNIT PROTEIN UL13"/>
    <property type="match status" value="1"/>
</dbReference>
<accession>A0A2P2ID24</accession>
<dbReference type="Gene3D" id="3.90.1180.10">
    <property type="entry name" value="Ribosomal protein L13"/>
    <property type="match status" value="1"/>
</dbReference>
<dbReference type="FunFam" id="3.90.1180.10:FF:000009">
    <property type="entry name" value="60S ribosomal protein L13a"/>
    <property type="match status" value="1"/>
</dbReference>
<dbReference type="GO" id="GO:0006412">
    <property type="term" value="P:translation"/>
    <property type="evidence" value="ECO:0007669"/>
    <property type="project" value="InterPro"/>
</dbReference>
<dbReference type="GO" id="GO:0003735">
    <property type="term" value="F:structural constituent of ribosome"/>
    <property type="evidence" value="ECO:0007669"/>
    <property type="project" value="InterPro"/>
</dbReference>
<sequence>MVFEKEVIIDCRGHLMGRLASIVSKELLKGQKVVLVRTEEIIISGSIFRNRINFQFFLNKAMNTNPRRGPFHKRSPADMIKRTIRGMIPHRTKRGTSALKRLKAFEGVPPKYQRRKRVVIPDALVLVRLKPIRKRTRLGDLAEKFGWHHDELIVRLEDKRKIHSHAYYTVKKAENKLKKQAAENAKERLAEVTETLAGFGY</sequence>
<dbReference type="PANTHER" id="PTHR11545">
    <property type="entry name" value="RIBOSOMAL PROTEIN L13"/>
    <property type="match status" value="1"/>
</dbReference>
<organism evidence="6">
    <name type="scientific">Hirondellea gigas</name>
    <dbReference type="NCBI Taxonomy" id="1518452"/>
    <lineage>
        <taxon>Eukaryota</taxon>
        <taxon>Metazoa</taxon>
        <taxon>Ecdysozoa</taxon>
        <taxon>Arthropoda</taxon>
        <taxon>Crustacea</taxon>
        <taxon>Multicrustacea</taxon>
        <taxon>Malacostraca</taxon>
        <taxon>Eumalacostraca</taxon>
        <taxon>Peracarida</taxon>
        <taxon>Amphipoda</taxon>
        <taxon>Amphilochidea</taxon>
        <taxon>Lysianassida</taxon>
        <taxon>Lysianassidira</taxon>
        <taxon>Lysianassoidea</taxon>
        <taxon>Lysianassidae</taxon>
        <taxon>Hirondellea</taxon>
    </lineage>
</organism>
<protein>
    <recommendedName>
        <fullName evidence="4">Large ribosomal subunit protein uL13</fullName>
    </recommendedName>
    <alternativeName>
        <fullName evidence="5">60S ribosomal protein L13a</fullName>
    </alternativeName>
</protein>
<evidence type="ECO:0000256" key="3">
    <source>
        <dbReference type="ARBA" id="ARBA00023274"/>
    </source>
</evidence>
<keyword evidence="2 6" id="KW-0689">Ribosomal protein</keyword>
<dbReference type="InterPro" id="IPR036899">
    <property type="entry name" value="Ribosomal_uL13_sf"/>
</dbReference>
<evidence type="ECO:0000256" key="4">
    <source>
        <dbReference type="ARBA" id="ARBA00035201"/>
    </source>
</evidence>
<proteinExistence type="evidence at transcript level"/>
<evidence type="ECO:0000256" key="2">
    <source>
        <dbReference type="ARBA" id="ARBA00022980"/>
    </source>
</evidence>
<dbReference type="SUPFAM" id="SSF52161">
    <property type="entry name" value="Ribosomal protein L13"/>
    <property type="match status" value="1"/>
</dbReference>
<dbReference type="CDD" id="cd00392">
    <property type="entry name" value="Ribosomal_L13"/>
    <property type="match status" value="1"/>
</dbReference>
<evidence type="ECO:0000313" key="7">
    <source>
        <dbReference type="EMBL" id="LAC26269.1"/>
    </source>
</evidence>
<dbReference type="InterPro" id="IPR005755">
    <property type="entry name" value="Ribosomal_uL13_euk/arc"/>
</dbReference>
<dbReference type="GO" id="GO:0017148">
    <property type="term" value="P:negative regulation of translation"/>
    <property type="evidence" value="ECO:0007669"/>
    <property type="project" value="TreeGrafter"/>
</dbReference>
<evidence type="ECO:0000313" key="6">
    <source>
        <dbReference type="EMBL" id="LAB71909.1"/>
    </source>
</evidence>
<dbReference type="EMBL" id="IACT01007150">
    <property type="protein sequence ID" value="LAC26269.1"/>
    <property type="molecule type" value="mRNA"/>
</dbReference>
<dbReference type="InterPro" id="IPR005822">
    <property type="entry name" value="Ribosomal_uL13"/>
</dbReference>
<dbReference type="EMBL" id="IACF01006326">
    <property type="protein sequence ID" value="LAB71909.1"/>
    <property type="molecule type" value="mRNA"/>
</dbReference>
<keyword evidence="3" id="KW-0687">Ribonucleoprotein</keyword>
<name>A0A2P2ID24_9CRUS</name>
<evidence type="ECO:0000256" key="5">
    <source>
        <dbReference type="ARBA" id="ARBA00035367"/>
    </source>
</evidence>
<dbReference type="GO" id="GO:0003729">
    <property type="term" value="F:mRNA binding"/>
    <property type="evidence" value="ECO:0007669"/>
    <property type="project" value="TreeGrafter"/>
</dbReference>
<dbReference type="HAMAP" id="MF_01366">
    <property type="entry name" value="Ribosomal_uL13"/>
    <property type="match status" value="1"/>
</dbReference>
<dbReference type="AlphaFoldDB" id="A0A2P2ID24"/>
<reference evidence="6" key="2">
    <citation type="journal article" date="2018" name="Biosci. Biotechnol. Biochem.">
        <title>Polysaccharide hydrolase of the hadal zone amphipods Hirondellea gigas.</title>
        <authorList>
            <person name="Kobayashi H."/>
            <person name="Nagahama T."/>
            <person name="Arai W."/>
            <person name="Sasagawa Y."/>
            <person name="Umeda M."/>
            <person name="Hayashi T."/>
            <person name="Nikaido I."/>
            <person name="Watanabe H."/>
            <person name="Oguri K."/>
            <person name="Kitazato H."/>
            <person name="Fujioka K."/>
            <person name="Kido Y."/>
            <person name="Takami H."/>
        </authorList>
    </citation>
    <scope>NUCLEOTIDE SEQUENCE</scope>
    <source>
        <tissue evidence="6">Whole body</tissue>
    </source>
</reference>
<dbReference type="NCBIfam" id="TIGR01077">
    <property type="entry name" value="L13_A_E"/>
    <property type="match status" value="1"/>
</dbReference>
<dbReference type="Pfam" id="PF00572">
    <property type="entry name" value="Ribosomal_L13"/>
    <property type="match status" value="1"/>
</dbReference>
<comment type="similarity">
    <text evidence="1">Belongs to the universal ribosomal protein uL13 family.</text>
</comment>
<dbReference type="Gene3D" id="6.10.250.3250">
    <property type="match status" value="1"/>
</dbReference>
<reference evidence="7" key="1">
    <citation type="submission" date="2017-11" db="EMBL/GenBank/DDBJ databases">
        <title>The sensing device of the deep-sea amphipod.</title>
        <authorList>
            <person name="Kobayashi H."/>
            <person name="Nagahama T."/>
            <person name="Arai W."/>
            <person name="Sasagawa Y."/>
            <person name="Umeda M."/>
            <person name="Hayashi T."/>
            <person name="Nikaido I."/>
            <person name="Watanabe H."/>
            <person name="Oguri K."/>
            <person name="Kitazato H."/>
            <person name="Fujioka K."/>
            <person name="Kido Y."/>
            <person name="Takami H."/>
        </authorList>
    </citation>
    <scope>NUCLEOTIDE SEQUENCE</scope>
    <source>
        <tissue evidence="7">Whole body</tissue>
    </source>
</reference>
<dbReference type="FunFam" id="6.10.250.3250:FF:000001">
    <property type="entry name" value="60S ribosomal protein L13a"/>
    <property type="match status" value="1"/>
</dbReference>